<name>A0A1X7TZP1_AMPQE</name>
<accession>A0A1X7TZP1</accession>
<dbReference type="PANTHER" id="PTHR47331:SF1">
    <property type="entry name" value="GAG-LIKE PROTEIN"/>
    <property type="match status" value="1"/>
</dbReference>
<dbReference type="OrthoDB" id="5990317at2759"/>
<reference evidence="1" key="1">
    <citation type="submission" date="2017-05" db="UniProtKB">
        <authorList>
            <consortium name="EnsemblMetazoa"/>
        </authorList>
    </citation>
    <scope>IDENTIFICATION</scope>
</reference>
<dbReference type="eggNOG" id="ENOG502SV5F">
    <property type="taxonomic scope" value="Eukaryota"/>
</dbReference>
<dbReference type="OMA" id="IRICENQ"/>
<organism evidence="1">
    <name type="scientific">Amphimedon queenslandica</name>
    <name type="common">Sponge</name>
    <dbReference type="NCBI Taxonomy" id="400682"/>
    <lineage>
        <taxon>Eukaryota</taxon>
        <taxon>Metazoa</taxon>
        <taxon>Porifera</taxon>
        <taxon>Demospongiae</taxon>
        <taxon>Heteroscleromorpha</taxon>
        <taxon>Haplosclerida</taxon>
        <taxon>Niphatidae</taxon>
        <taxon>Amphimedon</taxon>
    </lineage>
</organism>
<dbReference type="AlphaFoldDB" id="A0A1X7TZP1"/>
<protein>
    <submittedName>
        <fullName evidence="1">Uncharacterized protein</fullName>
    </submittedName>
</protein>
<dbReference type="InParanoid" id="A0A1X7TZP1"/>
<sequence>MLIADGICSTRSLDKELHSFCNIESLGIVYSKDIVQNQFHYNVSIENGRYTVFLPWKESRLSLPDNYHISLRRLKSLYKRLKRSPELLEKYDSIIREQLALGIIEPADESSTFSRIHYLPHHAVVRQDKSTAKLRIIYDASANEDGPSFNDCLYTGHFRIRKCFICLRFCSTYSRYQEGILDN</sequence>
<dbReference type="EnsemblMetazoa" id="Aqu2.1.20991_001">
    <property type="protein sequence ID" value="Aqu2.1.20991_001"/>
    <property type="gene ID" value="Aqu2.1.20991"/>
</dbReference>
<dbReference type="PANTHER" id="PTHR47331">
    <property type="entry name" value="PHD-TYPE DOMAIN-CONTAINING PROTEIN"/>
    <property type="match status" value="1"/>
</dbReference>
<evidence type="ECO:0000313" key="1">
    <source>
        <dbReference type="EnsemblMetazoa" id="Aqu2.1.20991_001"/>
    </source>
</evidence>
<proteinExistence type="predicted"/>